<dbReference type="GO" id="GO:0050385">
    <property type="term" value="F:ureidoglycolate lyase activity"/>
    <property type="evidence" value="ECO:0007669"/>
    <property type="project" value="UniProtKB-EC"/>
</dbReference>
<evidence type="ECO:0000313" key="6">
    <source>
        <dbReference type="Proteomes" id="UP000253153"/>
    </source>
</evidence>
<evidence type="ECO:0000256" key="1">
    <source>
        <dbReference type="ARBA" id="ARBA00011738"/>
    </source>
</evidence>
<dbReference type="CDD" id="cd20298">
    <property type="entry name" value="cupin_UAH"/>
    <property type="match status" value="1"/>
</dbReference>
<dbReference type="PANTHER" id="PTHR21221">
    <property type="entry name" value="UREIDOGLYCOLATE HYDROLASE"/>
    <property type="match status" value="1"/>
</dbReference>
<evidence type="ECO:0000313" key="5">
    <source>
        <dbReference type="EMBL" id="RBR15817.1"/>
    </source>
</evidence>
<dbReference type="SUPFAM" id="SSF51182">
    <property type="entry name" value="RmlC-like cupins"/>
    <property type="match status" value="1"/>
</dbReference>
<dbReference type="InterPro" id="IPR011051">
    <property type="entry name" value="RmlC_Cupin_sf"/>
</dbReference>
<comment type="caution">
    <text evidence="5">The sequence shown here is derived from an EMBL/GenBank/DDBJ whole genome shotgun (WGS) entry which is preliminary data.</text>
</comment>
<dbReference type="GeneID" id="41996655"/>
<gene>
    <name evidence="5" type="ORF">FIESC28_07218</name>
</gene>
<dbReference type="InterPro" id="IPR007247">
    <property type="entry name" value="Ureidogly_lyase"/>
</dbReference>
<dbReference type="GO" id="GO:0000256">
    <property type="term" value="P:allantoin catabolic process"/>
    <property type="evidence" value="ECO:0007669"/>
    <property type="project" value="InterPro"/>
</dbReference>
<dbReference type="Pfam" id="PF04115">
    <property type="entry name" value="Ureidogly_lyase"/>
    <property type="match status" value="1"/>
</dbReference>
<evidence type="ECO:0008006" key="7">
    <source>
        <dbReference type="Google" id="ProtNLM"/>
    </source>
</evidence>
<dbReference type="GO" id="GO:0006144">
    <property type="term" value="P:purine nucleobase metabolic process"/>
    <property type="evidence" value="ECO:0007669"/>
    <property type="project" value="UniProtKB-KW"/>
</dbReference>
<dbReference type="Gene3D" id="2.60.120.480">
    <property type="entry name" value="Ureidoglycolate hydrolase"/>
    <property type="match status" value="1"/>
</dbReference>
<evidence type="ECO:0000256" key="3">
    <source>
        <dbReference type="ARBA" id="ARBA00023239"/>
    </source>
</evidence>
<keyword evidence="3" id="KW-0456">Lyase</keyword>
<dbReference type="AlphaFoldDB" id="A0A366RFB0"/>
<dbReference type="Proteomes" id="UP000253153">
    <property type="component" value="Unassembled WGS sequence"/>
</dbReference>
<evidence type="ECO:0000256" key="2">
    <source>
        <dbReference type="ARBA" id="ARBA00022631"/>
    </source>
</evidence>
<reference evidence="5 6" key="1">
    <citation type="submission" date="2018-06" db="EMBL/GenBank/DDBJ databases">
        <title>Fusarium incarnatum-equiseti species complex species 28.</title>
        <authorList>
            <person name="Gardiner D.M."/>
        </authorList>
    </citation>
    <scope>NUCLEOTIDE SEQUENCE [LARGE SCALE GENOMIC DNA]</scope>
    <source>
        <strain evidence="5 6">FIESC_28</strain>
    </source>
</reference>
<proteinExistence type="predicted"/>
<name>A0A366RFB0_9HYPO</name>
<dbReference type="RefSeq" id="XP_031014617.1">
    <property type="nucleotide sequence ID" value="XM_031161359.1"/>
</dbReference>
<protein>
    <recommendedName>
        <fullName evidence="7">Ureidoglycolate hydrolase</fullName>
    </recommendedName>
</protein>
<dbReference type="GO" id="GO:0004848">
    <property type="term" value="F:ureidoglycolate hydrolase activity"/>
    <property type="evidence" value="ECO:0007669"/>
    <property type="project" value="InterPro"/>
</dbReference>
<accession>A0A366RFB0</accession>
<comment type="subunit">
    <text evidence="1">Homodimer.</text>
</comment>
<sequence length="260" mass="27693">MTQERHNQTAVMAVHLNVNIGNLSLRLEVSPLTQEEFAPFGDVVYNPRPGLLPSKYASEGGQLPYSGASANQGTAIRYADVSKPQNLLSQAPSSDGQLVMSEFVCEARSLARAKDDTTKDEFTVNILERHPFTSQTFAPLASTASSYLVVVAPSLPPSAQDEGLPVPSGEGLPGRGLPDLKGLRAFVATDKQAVTYAAGTWHAPMVALGNKETTLDFLVVQFSSGVAAQDCQIVNLEGQNSKETDIKVLLPRSGKIAAKL</sequence>
<dbReference type="InterPro" id="IPR047233">
    <property type="entry name" value="UAH_cupin"/>
</dbReference>
<comment type="catalytic activity">
    <reaction evidence="4">
        <text>(S)-ureidoglycolate = urea + glyoxylate</text>
        <dbReference type="Rhea" id="RHEA:11304"/>
        <dbReference type="ChEBI" id="CHEBI:16199"/>
        <dbReference type="ChEBI" id="CHEBI:36655"/>
        <dbReference type="ChEBI" id="CHEBI:57296"/>
        <dbReference type="EC" id="4.3.2.3"/>
    </reaction>
</comment>
<dbReference type="InterPro" id="IPR024060">
    <property type="entry name" value="Ureidoglycolate_lyase_dom_sf"/>
</dbReference>
<evidence type="ECO:0000256" key="4">
    <source>
        <dbReference type="ARBA" id="ARBA00047684"/>
    </source>
</evidence>
<dbReference type="EMBL" id="QKXC01000152">
    <property type="protein sequence ID" value="RBR15817.1"/>
    <property type="molecule type" value="Genomic_DNA"/>
</dbReference>
<keyword evidence="2" id="KW-0659">Purine metabolism</keyword>
<dbReference type="PANTHER" id="PTHR21221:SF1">
    <property type="entry name" value="UREIDOGLYCOLATE LYASE"/>
    <property type="match status" value="1"/>
</dbReference>
<keyword evidence="6" id="KW-1185">Reference proteome</keyword>
<organism evidence="5 6">
    <name type="scientific">Fusarium coffeatum</name>
    <dbReference type="NCBI Taxonomy" id="231269"/>
    <lineage>
        <taxon>Eukaryota</taxon>
        <taxon>Fungi</taxon>
        <taxon>Dikarya</taxon>
        <taxon>Ascomycota</taxon>
        <taxon>Pezizomycotina</taxon>
        <taxon>Sordariomycetes</taxon>
        <taxon>Hypocreomycetidae</taxon>
        <taxon>Hypocreales</taxon>
        <taxon>Nectriaceae</taxon>
        <taxon>Fusarium</taxon>
        <taxon>Fusarium incarnatum-equiseti species complex</taxon>
    </lineage>
</organism>
<dbReference type="OrthoDB" id="10266039at2759"/>